<sequence length="350" mass="39228">MSSRSPHPYEDDKDRHKKIKLASVSVDSELGDFSEPAILKSGVFWDIENIPVKKAQAARRVPDIKKAMTNFVRNVNHYNVDNPPNKQIEKFIVVARQKGQDTMPTTAEVVKKHVVDNQIELLDLPYSSDPDFCDDAIYRSVVCFTEENLPRSLVVAMTGDVGLVRRINRIQRDFDLLVVMQRAGKRTEVMQRHCDKIKQTNEHGRQQAVYFFDEVIRKCLHNDSIPLTFSHLLRLKARHDRDPTALDENNHLAILFGENNGGGTGSTLTASSSTATSSMASSGPTSDSRRRRKKKAQREEDQDSAYSSGSESTASSILSRASGSDEDDGEASSSSSRFYRTPSSDDFDRN</sequence>
<evidence type="ECO:0008006" key="4">
    <source>
        <dbReference type="Google" id="ProtNLM"/>
    </source>
</evidence>
<comment type="caution">
    <text evidence="2">The sequence shown here is derived from an EMBL/GenBank/DDBJ whole genome shotgun (WGS) entry which is preliminary data.</text>
</comment>
<feature type="region of interest" description="Disordered" evidence="1">
    <location>
        <begin position="256"/>
        <end position="350"/>
    </location>
</feature>
<keyword evidence="3" id="KW-1185">Reference proteome</keyword>
<dbReference type="AlphaFoldDB" id="A0A1D1VYG1"/>
<dbReference type="EMBL" id="BDGG01000013">
    <property type="protein sequence ID" value="GAV06131.1"/>
    <property type="molecule type" value="Genomic_DNA"/>
</dbReference>
<organism evidence="2 3">
    <name type="scientific">Ramazzottius varieornatus</name>
    <name type="common">Water bear</name>
    <name type="synonym">Tardigrade</name>
    <dbReference type="NCBI Taxonomy" id="947166"/>
    <lineage>
        <taxon>Eukaryota</taxon>
        <taxon>Metazoa</taxon>
        <taxon>Ecdysozoa</taxon>
        <taxon>Tardigrada</taxon>
        <taxon>Eutardigrada</taxon>
        <taxon>Parachela</taxon>
        <taxon>Hypsibioidea</taxon>
        <taxon>Ramazzottiidae</taxon>
        <taxon>Ramazzottius</taxon>
    </lineage>
</organism>
<gene>
    <name evidence="2" type="primary">RvY_16162-1</name>
    <name evidence="2" type="synonym">RvY_16162.1</name>
    <name evidence="2" type="ORF">RvY_16162</name>
</gene>
<feature type="compositionally biased region" description="Low complexity" evidence="1">
    <location>
        <begin position="266"/>
        <end position="286"/>
    </location>
</feature>
<protein>
    <recommendedName>
        <fullName evidence="4">NYN domain-containing protein</fullName>
    </recommendedName>
</protein>
<name>A0A1D1VYG1_RAMVA</name>
<evidence type="ECO:0000313" key="3">
    <source>
        <dbReference type="Proteomes" id="UP000186922"/>
    </source>
</evidence>
<evidence type="ECO:0000313" key="2">
    <source>
        <dbReference type="EMBL" id="GAV06131.1"/>
    </source>
</evidence>
<evidence type="ECO:0000256" key="1">
    <source>
        <dbReference type="SAM" id="MobiDB-lite"/>
    </source>
</evidence>
<proteinExistence type="predicted"/>
<dbReference type="Proteomes" id="UP000186922">
    <property type="component" value="Unassembled WGS sequence"/>
</dbReference>
<feature type="compositionally biased region" description="Low complexity" evidence="1">
    <location>
        <begin position="304"/>
        <end position="322"/>
    </location>
</feature>
<dbReference type="OrthoDB" id="10058414at2759"/>
<reference evidence="2 3" key="1">
    <citation type="journal article" date="2016" name="Nat. Commun.">
        <title>Extremotolerant tardigrade genome and improved radiotolerance of human cultured cells by tardigrade-unique protein.</title>
        <authorList>
            <person name="Hashimoto T."/>
            <person name="Horikawa D.D."/>
            <person name="Saito Y."/>
            <person name="Kuwahara H."/>
            <person name="Kozuka-Hata H."/>
            <person name="Shin-I T."/>
            <person name="Minakuchi Y."/>
            <person name="Ohishi K."/>
            <person name="Motoyama A."/>
            <person name="Aizu T."/>
            <person name="Enomoto A."/>
            <person name="Kondo K."/>
            <person name="Tanaka S."/>
            <person name="Hara Y."/>
            <person name="Koshikawa S."/>
            <person name="Sagara H."/>
            <person name="Miura T."/>
            <person name="Yokobori S."/>
            <person name="Miyagawa K."/>
            <person name="Suzuki Y."/>
            <person name="Kubo T."/>
            <person name="Oyama M."/>
            <person name="Kohara Y."/>
            <person name="Fujiyama A."/>
            <person name="Arakawa K."/>
            <person name="Katayama T."/>
            <person name="Toyoda A."/>
            <person name="Kunieda T."/>
        </authorList>
    </citation>
    <scope>NUCLEOTIDE SEQUENCE [LARGE SCALE GENOMIC DNA]</scope>
    <source>
        <strain evidence="2 3">YOKOZUNA-1</strain>
    </source>
</reference>
<accession>A0A1D1VYG1</accession>